<accession>A0A8J3QER1</accession>
<organism evidence="2 3">
    <name type="scientific">Rhizocola hellebori</name>
    <dbReference type="NCBI Taxonomy" id="1392758"/>
    <lineage>
        <taxon>Bacteria</taxon>
        <taxon>Bacillati</taxon>
        <taxon>Actinomycetota</taxon>
        <taxon>Actinomycetes</taxon>
        <taxon>Micromonosporales</taxon>
        <taxon>Micromonosporaceae</taxon>
        <taxon>Rhizocola</taxon>
    </lineage>
</organism>
<feature type="transmembrane region" description="Helical" evidence="1">
    <location>
        <begin position="29"/>
        <end position="52"/>
    </location>
</feature>
<evidence type="ECO:0000313" key="3">
    <source>
        <dbReference type="Proteomes" id="UP000612899"/>
    </source>
</evidence>
<keyword evidence="1" id="KW-0472">Membrane</keyword>
<comment type="caution">
    <text evidence="2">The sequence shown here is derived from an EMBL/GenBank/DDBJ whole genome shotgun (WGS) entry which is preliminary data.</text>
</comment>
<keyword evidence="1" id="KW-0812">Transmembrane</keyword>
<dbReference type="Proteomes" id="UP000612899">
    <property type="component" value="Unassembled WGS sequence"/>
</dbReference>
<keyword evidence="3" id="KW-1185">Reference proteome</keyword>
<reference evidence="2" key="1">
    <citation type="submission" date="2021-01" db="EMBL/GenBank/DDBJ databases">
        <title>Whole genome shotgun sequence of Rhizocola hellebori NBRC 109834.</title>
        <authorList>
            <person name="Komaki H."/>
            <person name="Tamura T."/>
        </authorList>
    </citation>
    <scope>NUCLEOTIDE SEQUENCE</scope>
    <source>
        <strain evidence="2">NBRC 109834</strain>
    </source>
</reference>
<feature type="transmembrane region" description="Helical" evidence="1">
    <location>
        <begin position="73"/>
        <end position="92"/>
    </location>
</feature>
<evidence type="ECO:0000256" key="1">
    <source>
        <dbReference type="SAM" id="Phobius"/>
    </source>
</evidence>
<evidence type="ECO:0000313" key="2">
    <source>
        <dbReference type="EMBL" id="GIH09510.1"/>
    </source>
</evidence>
<dbReference type="AlphaFoldDB" id="A0A8J3QER1"/>
<dbReference type="EMBL" id="BONY01000069">
    <property type="protein sequence ID" value="GIH09510.1"/>
    <property type="molecule type" value="Genomic_DNA"/>
</dbReference>
<sequence length="149" mass="15389">MGFIGLCGVLSMGQTPDGPQWLEWWSAGMAGLAFVSSLLSTWMVGSVAFPLYGFTTPGEAMPASAPGRLRGGIVMTFLSIVAMVLASVSGWWPSSAGDGKVELKDARGGVACGEMVDGAPAGTVWLQTSDRLLKIEIGAISQMSPVSSC</sequence>
<protein>
    <submittedName>
        <fullName evidence="2">Uncharacterized protein</fullName>
    </submittedName>
</protein>
<name>A0A8J3QER1_9ACTN</name>
<keyword evidence="1" id="KW-1133">Transmembrane helix</keyword>
<gene>
    <name evidence="2" type="ORF">Rhe02_75770</name>
</gene>
<proteinExistence type="predicted"/>